<protein>
    <submittedName>
        <fullName evidence="2">Uncharacterized protein</fullName>
    </submittedName>
</protein>
<gene>
    <name evidence="2" type="ORF">B5V51_7275</name>
</gene>
<keyword evidence="1" id="KW-0472">Membrane</keyword>
<evidence type="ECO:0000313" key="2">
    <source>
        <dbReference type="EMBL" id="PCG66742.1"/>
    </source>
</evidence>
<dbReference type="EMBL" id="NWSH01003218">
    <property type="protein sequence ID" value="PCG66742.1"/>
    <property type="molecule type" value="Genomic_DNA"/>
</dbReference>
<sequence>MLDGSLMDMVLTTLGVLLGMAMLSCVCCICMKCSDLKMKSYVKEMAKKKGIKVDLDKLDPKYKACESPQLNENCTIMIPDVAIVL</sequence>
<proteinExistence type="predicted"/>
<comment type="caution">
    <text evidence="2">The sequence shown here is derived from an EMBL/GenBank/DDBJ whole genome shotgun (WGS) entry which is preliminary data.</text>
</comment>
<organism evidence="2">
    <name type="scientific">Heliothis virescens</name>
    <name type="common">Tobacco budworm moth</name>
    <dbReference type="NCBI Taxonomy" id="7102"/>
    <lineage>
        <taxon>Eukaryota</taxon>
        <taxon>Metazoa</taxon>
        <taxon>Ecdysozoa</taxon>
        <taxon>Arthropoda</taxon>
        <taxon>Hexapoda</taxon>
        <taxon>Insecta</taxon>
        <taxon>Pterygota</taxon>
        <taxon>Neoptera</taxon>
        <taxon>Endopterygota</taxon>
        <taxon>Lepidoptera</taxon>
        <taxon>Glossata</taxon>
        <taxon>Ditrysia</taxon>
        <taxon>Noctuoidea</taxon>
        <taxon>Noctuidae</taxon>
        <taxon>Heliothinae</taxon>
        <taxon>Heliothis</taxon>
    </lineage>
</organism>
<feature type="transmembrane region" description="Helical" evidence="1">
    <location>
        <begin position="6"/>
        <end position="31"/>
    </location>
</feature>
<accession>A0A2A4J5R4</accession>
<keyword evidence="1" id="KW-0812">Transmembrane</keyword>
<reference evidence="2" key="1">
    <citation type="submission" date="2017-09" db="EMBL/GenBank/DDBJ databases">
        <title>Contemporary evolution of a Lepidopteran species, Heliothis virescens, in response to modern agricultural practices.</title>
        <authorList>
            <person name="Fritz M.L."/>
            <person name="Deyonke A.M."/>
            <person name="Papanicolaou A."/>
            <person name="Micinski S."/>
            <person name="Westbrook J."/>
            <person name="Gould F."/>
        </authorList>
    </citation>
    <scope>NUCLEOTIDE SEQUENCE [LARGE SCALE GENOMIC DNA]</scope>
    <source>
        <strain evidence="2">HvINT-</strain>
        <tissue evidence="2">Whole body</tissue>
    </source>
</reference>
<keyword evidence="1" id="KW-1133">Transmembrane helix</keyword>
<name>A0A2A4J5R4_HELVI</name>
<evidence type="ECO:0000256" key="1">
    <source>
        <dbReference type="SAM" id="Phobius"/>
    </source>
</evidence>
<dbReference type="AlphaFoldDB" id="A0A2A4J5R4"/>